<dbReference type="PANTHER" id="PTHR30482">
    <property type="entry name" value="HIGH-AFFINITY BRANCHED-CHAIN AMINO ACID TRANSPORT SYSTEM PERMEASE"/>
    <property type="match status" value="1"/>
</dbReference>
<dbReference type="RefSeq" id="WP_109870076.1">
    <property type="nucleotide sequence ID" value="NZ_QGNA01000002.1"/>
</dbReference>
<evidence type="ECO:0000256" key="4">
    <source>
        <dbReference type="ARBA" id="ARBA00022989"/>
    </source>
</evidence>
<feature type="transmembrane region" description="Helical" evidence="6">
    <location>
        <begin position="286"/>
        <end position="308"/>
    </location>
</feature>
<comment type="subcellular location">
    <subcellularLocation>
        <location evidence="1">Cell membrane</location>
        <topology evidence="1">Multi-pass membrane protein</topology>
    </subcellularLocation>
</comment>
<gene>
    <name evidence="7" type="ORF">DFH01_08770</name>
</gene>
<comment type="caution">
    <text evidence="7">The sequence shown here is derived from an EMBL/GenBank/DDBJ whole genome shotgun (WGS) entry which is preliminary data.</text>
</comment>
<feature type="transmembrane region" description="Helical" evidence="6">
    <location>
        <begin position="250"/>
        <end position="274"/>
    </location>
</feature>
<protein>
    <submittedName>
        <fullName evidence="7">Branched-chain amino acid ABC transporter permease</fullName>
    </submittedName>
</protein>
<keyword evidence="8" id="KW-1185">Reference proteome</keyword>
<dbReference type="AlphaFoldDB" id="A0A317FDK4"/>
<dbReference type="GO" id="GO:0015658">
    <property type="term" value="F:branched-chain amino acid transmembrane transporter activity"/>
    <property type="evidence" value="ECO:0007669"/>
    <property type="project" value="InterPro"/>
</dbReference>
<dbReference type="EMBL" id="QGNA01000002">
    <property type="protein sequence ID" value="PWS36965.1"/>
    <property type="molecule type" value="Genomic_DNA"/>
</dbReference>
<evidence type="ECO:0000313" key="8">
    <source>
        <dbReference type="Proteomes" id="UP000245765"/>
    </source>
</evidence>
<dbReference type="Proteomes" id="UP000245765">
    <property type="component" value="Unassembled WGS sequence"/>
</dbReference>
<evidence type="ECO:0000256" key="5">
    <source>
        <dbReference type="ARBA" id="ARBA00023136"/>
    </source>
</evidence>
<dbReference type="PANTHER" id="PTHR30482:SF17">
    <property type="entry name" value="ABC TRANSPORTER ATP-BINDING PROTEIN"/>
    <property type="match status" value="1"/>
</dbReference>
<keyword evidence="4 6" id="KW-1133">Transmembrane helix</keyword>
<reference evidence="8" key="1">
    <citation type="submission" date="2018-05" db="EMBL/GenBank/DDBJ databases">
        <authorList>
            <person name="Du Z."/>
            <person name="Wang X."/>
        </authorList>
    </citation>
    <scope>NUCLEOTIDE SEQUENCE [LARGE SCALE GENOMIC DNA]</scope>
    <source>
        <strain evidence="8">CQN31</strain>
    </source>
</reference>
<feature type="transmembrane region" description="Helical" evidence="6">
    <location>
        <begin position="81"/>
        <end position="102"/>
    </location>
</feature>
<name>A0A317FDK4_9PROT</name>
<evidence type="ECO:0000256" key="6">
    <source>
        <dbReference type="SAM" id="Phobius"/>
    </source>
</evidence>
<sequence>MLVAGRTGTLLLLLGAAVVASMPWWASSYHLQLASTALVSAMFALSLQLLVGGAGMVSLGHAAFFGVGAYAVYLLPPGLSIGLTLPAAALLAGVAALPVGALSLRTRGFFFLMVTLAFGQMLFFLFHDTPLGGGKDGVFVTRPAFEIFGLLWEVPRRQRAQVLLWVNLGLLIAMYAALAALMRTLFGHALLGIRANEDRMQALGYDTRRIKLVAFVIAGALAGISGHMWAMTEAFVNPEFLSWHRSAEALLMVLLGGIGALHGPILGAFAYVGLGEAATLITERQRLVEGLVFLAVVLLLPKGLAGLLPRGKEGGR</sequence>
<evidence type="ECO:0000313" key="7">
    <source>
        <dbReference type="EMBL" id="PWS36965.1"/>
    </source>
</evidence>
<dbReference type="GO" id="GO:0005886">
    <property type="term" value="C:plasma membrane"/>
    <property type="evidence" value="ECO:0007669"/>
    <property type="project" value="UniProtKB-SubCell"/>
</dbReference>
<organism evidence="7 8">
    <name type="scientific">Falsiroseomonas bella</name>
    <dbReference type="NCBI Taxonomy" id="2184016"/>
    <lineage>
        <taxon>Bacteria</taxon>
        <taxon>Pseudomonadati</taxon>
        <taxon>Pseudomonadota</taxon>
        <taxon>Alphaproteobacteria</taxon>
        <taxon>Acetobacterales</taxon>
        <taxon>Roseomonadaceae</taxon>
        <taxon>Falsiroseomonas</taxon>
    </lineage>
</organism>
<feature type="transmembrane region" description="Helical" evidence="6">
    <location>
        <begin position="109"/>
        <end position="126"/>
    </location>
</feature>
<dbReference type="InterPro" id="IPR043428">
    <property type="entry name" value="LivM-like"/>
</dbReference>
<keyword evidence="2" id="KW-1003">Cell membrane</keyword>
<evidence type="ECO:0000256" key="2">
    <source>
        <dbReference type="ARBA" id="ARBA00022475"/>
    </source>
</evidence>
<accession>A0A317FDK4</accession>
<dbReference type="Pfam" id="PF02653">
    <property type="entry name" value="BPD_transp_2"/>
    <property type="match status" value="1"/>
</dbReference>
<feature type="transmembrane region" description="Helical" evidence="6">
    <location>
        <begin position="212"/>
        <end position="230"/>
    </location>
</feature>
<dbReference type="InterPro" id="IPR001851">
    <property type="entry name" value="ABC_transp_permease"/>
</dbReference>
<dbReference type="CDD" id="cd06581">
    <property type="entry name" value="TM_PBP1_LivM_like"/>
    <property type="match status" value="1"/>
</dbReference>
<proteinExistence type="predicted"/>
<feature type="transmembrane region" description="Helical" evidence="6">
    <location>
        <begin position="162"/>
        <end position="191"/>
    </location>
</feature>
<dbReference type="OrthoDB" id="9804361at2"/>
<keyword evidence="3 6" id="KW-0812">Transmembrane</keyword>
<evidence type="ECO:0000256" key="3">
    <source>
        <dbReference type="ARBA" id="ARBA00022692"/>
    </source>
</evidence>
<evidence type="ECO:0000256" key="1">
    <source>
        <dbReference type="ARBA" id="ARBA00004651"/>
    </source>
</evidence>
<keyword evidence="5 6" id="KW-0472">Membrane</keyword>